<organism evidence="1 2">
    <name type="scientific">Frondihabitans cladoniiphilus</name>
    <dbReference type="NCBI Taxonomy" id="715785"/>
    <lineage>
        <taxon>Bacteria</taxon>
        <taxon>Bacillati</taxon>
        <taxon>Actinomycetota</taxon>
        <taxon>Actinomycetes</taxon>
        <taxon>Micrococcales</taxon>
        <taxon>Microbacteriaceae</taxon>
        <taxon>Frondihabitans</taxon>
    </lineage>
</organism>
<dbReference type="Proteomes" id="UP001501295">
    <property type="component" value="Unassembled WGS sequence"/>
</dbReference>
<evidence type="ECO:0000313" key="2">
    <source>
        <dbReference type="Proteomes" id="UP001501295"/>
    </source>
</evidence>
<dbReference type="RefSeq" id="WP_345373452.1">
    <property type="nucleotide sequence ID" value="NZ_BAABLM010000001.1"/>
</dbReference>
<name>A0ABP8VP80_9MICO</name>
<accession>A0ABP8VP80</accession>
<evidence type="ECO:0000313" key="1">
    <source>
        <dbReference type="EMBL" id="GAA4667995.1"/>
    </source>
</evidence>
<dbReference type="EMBL" id="BAABLM010000001">
    <property type="protein sequence ID" value="GAA4667995.1"/>
    <property type="molecule type" value="Genomic_DNA"/>
</dbReference>
<comment type="caution">
    <text evidence="1">The sequence shown here is derived from an EMBL/GenBank/DDBJ whole genome shotgun (WGS) entry which is preliminary data.</text>
</comment>
<reference evidence="2" key="1">
    <citation type="journal article" date="2019" name="Int. J. Syst. Evol. Microbiol.">
        <title>The Global Catalogue of Microorganisms (GCM) 10K type strain sequencing project: providing services to taxonomists for standard genome sequencing and annotation.</title>
        <authorList>
            <consortium name="The Broad Institute Genomics Platform"/>
            <consortium name="The Broad Institute Genome Sequencing Center for Infectious Disease"/>
            <person name="Wu L."/>
            <person name="Ma J."/>
        </authorList>
    </citation>
    <scope>NUCLEOTIDE SEQUENCE [LARGE SCALE GENOMIC DNA]</scope>
    <source>
        <strain evidence="2">JCM 18956</strain>
    </source>
</reference>
<dbReference type="CDD" id="cd11543">
    <property type="entry name" value="NTP-PPase_u6"/>
    <property type="match status" value="1"/>
</dbReference>
<sequence>MDTTTHDGVAAAADRANEIRDLYEILENRINGEVWSLHELMLGFQNDVGTVGRLVLANDGTWDIEGDVTAQLEHKLAESMWWVMVIAKRLDIDIADAFTATMDRIESGLTGAVGPDVS</sequence>
<gene>
    <name evidence="1" type="ORF">GCM10025780_08040</name>
</gene>
<protein>
    <recommendedName>
        <fullName evidence="3">MazG-like nucleotide pyrophosphohydrolase family protein</fullName>
    </recommendedName>
</protein>
<keyword evidence="2" id="KW-1185">Reference proteome</keyword>
<proteinExistence type="predicted"/>
<dbReference type="Gene3D" id="1.10.287.1080">
    <property type="entry name" value="MazG-like"/>
    <property type="match status" value="1"/>
</dbReference>
<evidence type="ECO:0008006" key="3">
    <source>
        <dbReference type="Google" id="ProtNLM"/>
    </source>
</evidence>